<evidence type="ECO:0000313" key="6">
    <source>
        <dbReference type="Proteomes" id="UP001519460"/>
    </source>
</evidence>
<keyword evidence="4" id="KW-0472">Membrane</keyword>
<name>A0ABD0LRL8_9CAEN</name>
<sequence>MSACATALIVIATILGPITLVFMAVSFGTDYWLEFNVDRTKLNPEDKDDKMARYTHTRYRGLFRECYPGNDTACKYRTIRTPVPEQLLLTSAISVSGWNVTQLEKERDVTEGLKLPSRINNDPESVTMGAGYKGKQARRSGSVFVWTRSSISTGETGEVFWGERGLTASVEVWKGGV</sequence>
<evidence type="ECO:0000256" key="2">
    <source>
        <dbReference type="ARBA" id="ARBA00022692"/>
    </source>
</evidence>
<dbReference type="Gene3D" id="1.20.140.150">
    <property type="match status" value="1"/>
</dbReference>
<evidence type="ECO:0000256" key="1">
    <source>
        <dbReference type="ARBA" id="ARBA00004141"/>
    </source>
</evidence>
<evidence type="ECO:0000256" key="4">
    <source>
        <dbReference type="ARBA" id="ARBA00023136"/>
    </source>
</evidence>
<dbReference type="AlphaFoldDB" id="A0ABD0LRL8"/>
<dbReference type="EMBL" id="JACVVK020000028">
    <property type="protein sequence ID" value="KAK7501915.1"/>
    <property type="molecule type" value="Genomic_DNA"/>
</dbReference>
<gene>
    <name evidence="5" type="ORF">BaRGS_00006667</name>
</gene>
<dbReference type="GO" id="GO:0016020">
    <property type="term" value="C:membrane"/>
    <property type="evidence" value="ECO:0007669"/>
    <property type="project" value="UniProtKB-SubCell"/>
</dbReference>
<comment type="subcellular location">
    <subcellularLocation>
        <location evidence="1">Membrane</location>
        <topology evidence="1">Multi-pass membrane protein</topology>
    </subcellularLocation>
</comment>
<reference evidence="5 6" key="1">
    <citation type="journal article" date="2023" name="Sci. Data">
        <title>Genome assembly of the Korean intertidal mud-creeper Batillaria attramentaria.</title>
        <authorList>
            <person name="Patra A.K."/>
            <person name="Ho P.T."/>
            <person name="Jun S."/>
            <person name="Lee S.J."/>
            <person name="Kim Y."/>
            <person name="Won Y.J."/>
        </authorList>
    </citation>
    <scope>NUCLEOTIDE SEQUENCE [LARGE SCALE GENOMIC DNA]</scope>
    <source>
        <strain evidence="5">Wonlab-2016</strain>
    </source>
</reference>
<protein>
    <submittedName>
        <fullName evidence="5">Uncharacterized protein</fullName>
    </submittedName>
</protein>
<evidence type="ECO:0000256" key="3">
    <source>
        <dbReference type="ARBA" id="ARBA00022989"/>
    </source>
</evidence>
<organism evidence="5 6">
    <name type="scientific">Batillaria attramentaria</name>
    <dbReference type="NCBI Taxonomy" id="370345"/>
    <lineage>
        <taxon>Eukaryota</taxon>
        <taxon>Metazoa</taxon>
        <taxon>Spiralia</taxon>
        <taxon>Lophotrochozoa</taxon>
        <taxon>Mollusca</taxon>
        <taxon>Gastropoda</taxon>
        <taxon>Caenogastropoda</taxon>
        <taxon>Sorbeoconcha</taxon>
        <taxon>Cerithioidea</taxon>
        <taxon>Batillariidae</taxon>
        <taxon>Batillaria</taxon>
    </lineage>
</organism>
<dbReference type="Proteomes" id="UP001519460">
    <property type="component" value="Unassembled WGS sequence"/>
</dbReference>
<proteinExistence type="predicted"/>
<evidence type="ECO:0000313" key="5">
    <source>
        <dbReference type="EMBL" id="KAK7501915.1"/>
    </source>
</evidence>
<comment type="caution">
    <text evidence="5">The sequence shown here is derived from an EMBL/GenBank/DDBJ whole genome shotgun (WGS) entry which is preliminary data.</text>
</comment>
<dbReference type="InterPro" id="IPR004031">
    <property type="entry name" value="PMP22/EMP/MP20/Claudin"/>
</dbReference>
<accession>A0ABD0LRL8</accession>
<dbReference type="Pfam" id="PF13903">
    <property type="entry name" value="Claudin_2"/>
    <property type="match status" value="1"/>
</dbReference>
<keyword evidence="6" id="KW-1185">Reference proteome</keyword>
<keyword evidence="3" id="KW-1133">Transmembrane helix</keyword>
<keyword evidence="2" id="KW-0812">Transmembrane</keyword>